<dbReference type="AlphaFoldDB" id="A0A0C3E6F0"/>
<dbReference type="GO" id="GO:0042720">
    <property type="term" value="C:mitochondrial inner membrane peptidase complex"/>
    <property type="evidence" value="ECO:0007669"/>
    <property type="project" value="InterPro"/>
</dbReference>
<sequence>LVQYSCGTETNQRGEIVPHCFPIPRLFKLCPGRPAVEVTTISNISEAGEVEVPDDNAELPRGKLWQEVRVY</sequence>
<protein>
    <submittedName>
        <fullName evidence="1">Uncharacterized protein</fullName>
    </submittedName>
</protein>
<proteinExistence type="predicted"/>
<dbReference type="Pfam" id="PF11093">
    <property type="entry name" value="Mitochondr_Som1"/>
    <property type="match status" value="1"/>
</dbReference>
<evidence type="ECO:0000313" key="2">
    <source>
        <dbReference type="Proteomes" id="UP000053989"/>
    </source>
</evidence>
<evidence type="ECO:0000313" key="1">
    <source>
        <dbReference type="EMBL" id="KIM64024.1"/>
    </source>
</evidence>
<dbReference type="InParanoid" id="A0A0C3E6F0"/>
<organism evidence="1 2">
    <name type="scientific">Scleroderma citrinum Foug A</name>
    <dbReference type="NCBI Taxonomy" id="1036808"/>
    <lineage>
        <taxon>Eukaryota</taxon>
        <taxon>Fungi</taxon>
        <taxon>Dikarya</taxon>
        <taxon>Basidiomycota</taxon>
        <taxon>Agaricomycotina</taxon>
        <taxon>Agaricomycetes</taxon>
        <taxon>Agaricomycetidae</taxon>
        <taxon>Boletales</taxon>
        <taxon>Sclerodermatineae</taxon>
        <taxon>Sclerodermataceae</taxon>
        <taxon>Scleroderma</taxon>
    </lineage>
</organism>
<feature type="non-terminal residue" evidence="1">
    <location>
        <position position="1"/>
    </location>
</feature>
<keyword evidence="2" id="KW-1185">Reference proteome</keyword>
<dbReference type="InterPro" id="IPR024645">
    <property type="entry name" value="Mitochondr_Som1"/>
</dbReference>
<name>A0A0C3E6F0_9AGAM</name>
<dbReference type="HOGENOM" id="CLU_175714_1_0_1"/>
<reference evidence="1 2" key="1">
    <citation type="submission" date="2014-04" db="EMBL/GenBank/DDBJ databases">
        <authorList>
            <consortium name="DOE Joint Genome Institute"/>
            <person name="Kuo A."/>
            <person name="Kohler A."/>
            <person name="Nagy L.G."/>
            <person name="Floudas D."/>
            <person name="Copeland A."/>
            <person name="Barry K.W."/>
            <person name="Cichocki N."/>
            <person name="Veneault-Fourrey C."/>
            <person name="LaButti K."/>
            <person name="Lindquist E.A."/>
            <person name="Lipzen A."/>
            <person name="Lundell T."/>
            <person name="Morin E."/>
            <person name="Murat C."/>
            <person name="Sun H."/>
            <person name="Tunlid A."/>
            <person name="Henrissat B."/>
            <person name="Grigoriev I.V."/>
            <person name="Hibbett D.S."/>
            <person name="Martin F."/>
            <person name="Nordberg H.P."/>
            <person name="Cantor M.N."/>
            <person name="Hua S.X."/>
        </authorList>
    </citation>
    <scope>NUCLEOTIDE SEQUENCE [LARGE SCALE GENOMIC DNA]</scope>
    <source>
        <strain evidence="1 2">Foug A</strain>
    </source>
</reference>
<feature type="non-terminal residue" evidence="1">
    <location>
        <position position="71"/>
    </location>
</feature>
<gene>
    <name evidence="1" type="ORF">SCLCIDRAFT_75890</name>
</gene>
<dbReference type="EMBL" id="KN822031">
    <property type="protein sequence ID" value="KIM64024.1"/>
    <property type="molecule type" value="Genomic_DNA"/>
</dbReference>
<dbReference type="OrthoDB" id="3983163at2759"/>
<accession>A0A0C3E6F0</accession>
<reference evidence="2" key="2">
    <citation type="submission" date="2015-01" db="EMBL/GenBank/DDBJ databases">
        <title>Evolutionary Origins and Diversification of the Mycorrhizal Mutualists.</title>
        <authorList>
            <consortium name="DOE Joint Genome Institute"/>
            <consortium name="Mycorrhizal Genomics Consortium"/>
            <person name="Kohler A."/>
            <person name="Kuo A."/>
            <person name="Nagy L.G."/>
            <person name="Floudas D."/>
            <person name="Copeland A."/>
            <person name="Barry K.W."/>
            <person name="Cichocki N."/>
            <person name="Veneault-Fourrey C."/>
            <person name="LaButti K."/>
            <person name="Lindquist E.A."/>
            <person name="Lipzen A."/>
            <person name="Lundell T."/>
            <person name="Morin E."/>
            <person name="Murat C."/>
            <person name="Riley R."/>
            <person name="Ohm R."/>
            <person name="Sun H."/>
            <person name="Tunlid A."/>
            <person name="Henrissat B."/>
            <person name="Grigoriev I.V."/>
            <person name="Hibbett D.S."/>
            <person name="Martin F."/>
        </authorList>
    </citation>
    <scope>NUCLEOTIDE SEQUENCE [LARGE SCALE GENOMIC DNA]</scope>
    <source>
        <strain evidence="2">Foug A</strain>
    </source>
</reference>
<dbReference type="Proteomes" id="UP000053989">
    <property type="component" value="Unassembled WGS sequence"/>
</dbReference>